<comment type="caution">
    <text evidence="3">The sequence shown here is derived from an EMBL/GenBank/DDBJ whole genome shotgun (WGS) entry which is preliminary data.</text>
</comment>
<accession>A0A9D5ALW6</accession>
<evidence type="ECO:0000259" key="2">
    <source>
        <dbReference type="Pfam" id="PF13963"/>
    </source>
</evidence>
<keyword evidence="1" id="KW-0175">Coiled coil</keyword>
<dbReference type="InterPro" id="IPR029480">
    <property type="entry name" value="Transpos_assoc"/>
</dbReference>
<gene>
    <name evidence="3" type="ORF">KIW84_058054</name>
</gene>
<dbReference type="Pfam" id="PF13963">
    <property type="entry name" value="Transpos_assoc"/>
    <property type="match status" value="1"/>
</dbReference>
<dbReference type="Proteomes" id="UP001058974">
    <property type="component" value="Chromosome 5"/>
</dbReference>
<proteinExistence type="predicted"/>
<dbReference type="AlphaFoldDB" id="A0A9D5ALW6"/>
<dbReference type="Gramene" id="Psat05G0805400-T1">
    <property type="protein sequence ID" value="KAI5413753.1"/>
    <property type="gene ID" value="KIW84_058054"/>
</dbReference>
<dbReference type="PANTHER" id="PTHR10775:SF190">
    <property type="entry name" value="TNP2-LIKE TRANSPOSON PROTEIN"/>
    <property type="match status" value="1"/>
</dbReference>
<protein>
    <recommendedName>
        <fullName evidence="2">Transposase-associated domain-containing protein</fullName>
    </recommendedName>
</protein>
<feature type="domain" description="Transposase-associated" evidence="2">
    <location>
        <begin position="6"/>
        <end position="60"/>
    </location>
</feature>
<dbReference type="PANTHER" id="PTHR10775">
    <property type="entry name" value="OS08G0208400 PROTEIN"/>
    <property type="match status" value="1"/>
</dbReference>
<organism evidence="3 4">
    <name type="scientific">Pisum sativum</name>
    <name type="common">Garden pea</name>
    <name type="synonym">Lathyrus oleraceus</name>
    <dbReference type="NCBI Taxonomy" id="3888"/>
    <lineage>
        <taxon>Eukaryota</taxon>
        <taxon>Viridiplantae</taxon>
        <taxon>Streptophyta</taxon>
        <taxon>Embryophyta</taxon>
        <taxon>Tracheophyta</taxon>
        <taxon>Spermatophyta</taxon>
        <taxon>Magnoliopsida</taxon>
        <taxon>eudicotyledons</taxon>
        <taxon>Gunneridae</taxon>
        <taxon>Pentapetalae</taxon>
        <taxon>rosids</taxon>
        <taxon>fabids</taxon>
        <taxon>Fabales</taxon>
        <taxon>Fabaceae</taxon>
        <taxon>Papilionoideae</taxon>
        <taxon>50 kb inversion clade</taxon>
        <taxon>NPAAA clade</taxon>
        <taxon>Hologalegina</taxon>
        <taxon>IRL clade</taxon>
        <taxon>Fabeae</taxon>
        <taxon>Lathyrus</taxon>
    </lineage>
</organism>
<dbReference type="EMBL" id="JAMSHJ010000005">
    <property type="protein sequence ID" value="KAI5413753.1"/>
    <property type="molecule type" value="Genomic_DNA"/>
</dbReference>
<evidence type="ECO:0000313" key="4">
    <source>
        <dbReference type="Proteomes" id="UP001058974"/>
    </source>
</evidence>
<sequence>MVFLFFLDYAYTKGNPQGKEIVCPSANCYNTNWFTRNEVRNHLIIFGFQKGYDVWIRHGEKKLKSGDLNDTYMNHEEDQINDIYGLLHERFGDVVQEENEVNVGLKEDAKKFYNLVEEAKQDLYPGCKNFSKFSFTIRLYLLKYLYGWSNISFNALLELLREVMPSLNIPDTFNKTKGMIRDLGLDYKKIDACPNDCMIYWKNHENDTSCHVCGAPRWNEDVKGDDKVEKSHKSHKIKLQDLIENHGQPSSEAFESVFGKQKPGRMRCHGRTTTPTLLKRNEEISKLKKEHVDEVRQFNDKIQEIEEKRLQDKEEMKRNMKLLLKTILNQNTSELNIEALAALISAPATDANSVLCSSASTHAPTNYQIMNDNINEDFKSFDDEET</sequence>
<reference evidence="3 4" key="1">
    <citation type="journal article" date="2022" name="Nat. Genet.">
        <title>Improved pea reference genome and pan-genome highlight genomic features and evolutionary characteristics.</title>
        <authorList>
            <person name="Yang T."/>
            <person name="Liu R."/>
            <person name="Luo Y."/>
            <person name="Hu S."/>
            <person name="Wang D."/>
            <person name="Wang C."/>
            <person name="Pandey M.K."/>
            <person name="Ge S."/>
            <person name="Xu Q."/>
            <person name="Li N."/>
            <person name="Li G."/>
            <person name="Huang Y."/>
            <person name="Saxena R.K."/>
            <person name="Ji Y."/>
            <person name="Li M."/>
            <person name="Yan X."/>
            <person name="He Y."/>
            <person name="Liu Y."/>
            <person name="Wang X."/>
            <person name="Xiang C."/>
            <person name="Varshney R.K."/>
            <person name="Ding H."/>
            <person name="Gao S."/>
            <person name="Zong X."/>
        </authorList>
    </citation>
    <scope>NUCLEOTIDE SEQUENCE [LARGE SCALE GENOMIC DNA]</scope>
    <source>
        <strain evidence="3 4">cv. Zhongwan 6</strain>
    </source>
</reference>
<evidence type="ECO:0000256" key="1">
    <source>
        <dbReference type="SAM" id="Coils"/>
    </source>
</evidence>
<keyword evidence="4" id="KW-1185">Reference proteome</keyword>
<feature type="coiled-coil region" evidence="1">
    <location>
        <begin position="288"/>
        <end position="315"/>
    </location>
</feature>
<name>A0A9D5ALW6_PEA</name>
<evidence type="ECO:0000313" key="3">
    <source>
        <dbReference type="EMBL" id="KAI5413753.1"/>
    </source>
</evidence>